<keyword evidence="1" id="KW-0732">Signal</keyword>
<feature type="chain" id="PRO_5017970931" evidence="1">
    <location>
        <begin position="28"/>
        <end position="348"/>
    </location>
</feature>
<feature type="domain" description="FAS1" evidence="2">
    <location>
        <begin position="183"/>
        <end position="346"/>
    </location>
</feature>
<protein>
    <submittedName>
        <fullName evidence="3">Fasciclin domain-containing protein</fullName>
    </submittedName>
</protein>
<dbReference type="Pfam" id="PF02469">
    <property type="entry name" value="Fasciclin"/>
    <property type="match status" value="2"/>
</dbReference>
<dbReference type="RefSeq" id="WP_120518039.1">
    <property type="nucleotide sequence ID" value="NZ_QXZY01000011.1"/>
</dbReference>
<organism evidence="3 4">
    <name type="scientific">Chitinophaga barathri</name>
    <dbReference type="NCBI Taxonomy" id="1647451"/>
    <lineage>
        <taxon>Bacteria</taxon>
        <taxon>Pseudomonadati</taxon>
        <taxon>Bacteroidota</taxon>
        <taxon>Chitinophagia</taxon>
        <taxon>Chitinophagales</taxon>
        <taxon>Chitinophagaceae</taxon>
        <taxon>Chitinophaga</taxon>
    </lineage>
</organism>
<dbReference type="Gene3D" id="2.30.180.10">
    <property type="entry name" value="FAS1 domain"/>
    <property type="match status" value="2"/>
</dbReference>
<dbReference type="InterPro" id="IPR050904">
    <property type="entry name" value="Adhesion/Biosynth-related"/>
</dbReference>
<name>A0A3N4MCX9_9BACT</name>
<dbReference type="PANTHER" id="PTHR10900">
    <property type="entry name" value="PERIOSTIN-RELATED"/>
    <property type="match status" value="1"/>
</dbReference>
<evidence type="ECO:0000313" key="3">
    <source>
        <dbReference type="EMBL" id="RPD39397.1"/>
    </source>
</evidence>
<feature type="signal peptide" evidence="1">
    <location>
        <begin position="1"/>
        <end position="27"/>
    </location>
</feature>
<dbReference type="PANTHER" id="PTHR10900:SF77">
    <property type="entry name" value="FI19380P1"/>
    <property type="match status" value="1"/>
</dbReference>
<dbReference type="PROSITE" id="PS51257">
    <property type="entry name" value="PROKAR_LIPOPROTEIN"/>
    <property type="match status" value="1"/>
</dbReference>
<comment type="caution">
    <text evidence="3">The sequence shown here is derived from an EMBL/GenBank/DDBJ whole genome shotgun (WGS) entry which is preliminary data.</text>
</comment>
<dbReference type="PROSITE" id="PS50213">
    <property type="entry name" value="FAS1"/>
    <property type="match status" value="2"/>
</dbReference>
<evidence type="ECO:0000313" key="4">
    <source>
        <dbReference type="Proteomes" id="UP000279089"/>
    </source>
</evidence>
<dbReference type="InterPro" id="IPR036378">
    <property type="entry name" value="FAS1_dom_sf"/>
</dbReference>
<accession>A0A3N4MCX9</accession>
<dbReference type="InterPro" id="IPR000782">
    <property type="entry name" value="FAS1_domain"/>
</dbReference>
<reference evidence="4" key="1">
    <citation type="submission" date="2018-11" db="EMBL/GenBank/DDBJ databases">
        <title>Chitinophaga lutea sp.nov., isolate from arsenic contaminated soil.</title>
        <authorList>
            <person name="Zong Y."/>
        </authorList>
    </citation>
    <scope>NUCLEOTIDE SEQUENCE [LARGE SCALE GENOMIC DNA]</scope>
    <source>
        <strain evidence="4">YLT18</strain>
    </source>
</reference>
<sequence>MHCEQKNISLRAFLLTACLLLTGLAGCDNKEDEPMPEPVDRNRIGYIIQDNFTLSVCAKVLTLTGVIKKVTDSTRYTFLTPNDKAFELIGAGTYFPYAGFTEAWLSGRLNYAALKGAVAFRDLPLGVNQPLPSANGFRAYVSRYRRNNDTITTVNGMRVLQADVKASNGFLQVTGEVAHSENYGNVALFLLNDTSYTLFALAAERSGLMQQLRSGEKTFTVLAPLNSVMRTYGAIRPGLNLTSPDSILAADPTALANLLQYHITEGRYFLDRLQDHLLTSPDPHLTMLNGQQVLVRDNGSGYNAVTFTGEGNSSPVNIFRYFTSPYYNTANYPAGNGVVHGIGGILLP</sequence>
<dbReference type="GO" id="GO:0005615">
    <property type="term" value="C:extracellular space"/>
    <property type="evidence" value="ECO:0007669"/>
    <property type="project" value="TreeGrafter"/>
</dbReference>
<keyword evidence="4" id="KW-1185">Reference proteome</keyword>
<dbReference type="AlphaFoldDB" id="A0A3N4MCX9"/>
<evidence type="ECO:0000256" key="1">
    <source>
        <dbReference type="SAM" id="SignalP"/>
    </source>
</evidence>
<gene>
    <name evidence="3" type="ORF">EG028_19940</name>
</gene>
<evidence type="ECO:0000259" key="2">
    <source>
        <dbReference type="PROSITE" id="PS50213"/>
    </source>
</evidence>
<proteinExistence type="predicted"/>
<dbReference type="EMBL" id="RMBX01000011">
    <property type="protein sequence ID" value="RPD39397.1"/>
    <property type="molecule type" value="Genomic_DNA"/>
</dbReference>
<dbReference type="Proteomes" id="UP000279089">
    <property type="component" value="Unassembled WGS sequence"/>
</dbReference>
<dbReference type="SMART" id="SM00554">
    <property type="entry name" value="FAS1"/>
    <property type="match status" value="2"/>
</dbReference>
<dbReference type="OrthoDB" id="1119934at2"/>
<feature type="domain" description="FAS1" evidence="2">
    <location>
        <begin position="41"/>
        <end position="178"/>
    </location>
</feature>
<dbReference type="SUPFAM" id="SSF82153">
    <property type="entry name" value="FAS1 domain"/>
    <property type="match status" value="2"/>
</dbReference>